<comment type="cofactor">
    <cofactor evidence="11">
        <name>Mg(2+)</name>
        <dbReference type="ChEBI" id="CHEBI:18420"/>
    </cofactor>
</comment>
<dbReference type="HAMAP" id="MF_00354">
    <property type="entry name" value="Idi_2"/>
    <property type="match status" value="1"/>
</dbReference>
<keyword evidence="3 11" id="KW-0285">Flavoprotein</keyword>
<comment type="cofactor">
    <cofactor evidence="11">
        <name>NADPH</name>
        <dbReference type="ChEBI" id="CHEBI:57783"/>
    </cofactor>
</comment>
<evidence type="ECO:0000256" key="2">
    <source>
        <dbReference type="ARBA" id="ARBA00022490"/>
    </source>
</evidence>
<keyword evidence="9 11" id="KW-0413">Isomerase</keyword>
<keyword evidence="7 11" id="KW-0521">NADP</keyword>
<dbReference type="NCBIfam" id="TIGR02151">
    <property type="entry name" value="IPP_isom_2"/>
    <property type="match status" value="1"/>
</dbReference>
<evidence type="ECO:0000256" key="10">
    <source>
        <dbReference type="ARBA" id="ARBA00025810"/>
    </source>
</evidence>
<dbReference type="GO" id="GO:0004452">
    <property type="term" value="F:isopentenyl-diphosphate delta-isomerase activity"/>
    <property type="evidence" value="ECO:0007669"/>
    <property type="project" value="UniProtKB-EC"/>
</dbReference>
<feature type="binding site" evidence="11">
    <location>
        <position position="214"/>
    </location>
    <ligand>
        <name>FMN</name>
        <dbReference type="ChEBI" id="CHEBI:58210"/>
    </ligand>
</feature>
<gene>
    <name evidence="11" type="primary">fni</name>
    <name evidence="13" type="ORF">JOC95_001417</name>
</gene>
<reference evidence="13 14" key="1">
    <citation type="submission" date="2021-01" db="EMBL/GenBank/DDBJ databases">
        <title>Genomic Encyclopedia of Type Strains, Phase IV (KMG-IV): sequencing the most valuable type-strain genomes for metagenomic binning, comparative biology and taxonomic classification.</title>
        <authorList>
            <person name="Goeker M."/>
        </authorList>
    </citation>
    <scope>NUCLEOTIDE SEQUENCE [LARGE SCALE GENOMIC DNA]</scope>
    <source>
        <strain evidence="13 14">DSM 25879</strain>
    </source>
</reference>
<dbReference type="EMBL" id="JAFBED010000002">
    <property type="protein sequence ID" value="MBM7619568.1"/>
    <property type="molecule type" value="Genomic_DNA"/>
</dbReference>
<comment type="subcellular location">
    <subcellularLocation>
        <location evidence="11">Cytoplasm</location>
    </subcellularLocation>
</comment>
<feature type="binding site" evidence="11">
    <location>
        <position position="153"/>
    </location>
    <ligand>
        <name>Mg(2+)</name>
        <dbReference type="ChEBI" id="CHEBI:18420"/>
    </ligand>
</feature>
<dbReference type="PANTHER" id="PTHR43665:SF1">
    <property type="entry name" value="ISOPENTENYL-DIPHOSPHATE DELTA-ISOMERASE"/>
    <property type="match status" value="1"/>
</dbReference>
<protein>
    <recommendedName>
        <fullName evidence="11">Isopentenyl-diphosphate delta-isomerase</fullName>
        <shortName evidence="11">IPP isomerase</shortName>
        <ecNumber evidence="11">5.3.3.2</ecNumber>
    </recommendedName>
    <alternativeName>
        <fullName evidence="11">Isopentenyl diphosphate:dimethylallyl diphosphate isomerase</fullName>
    </alternativeName>
    <alternativeName>
        <fullName evidence="11">Isopentenyl pyrophosphate isomerase</fullName>
    </alternativeName>
    <alternativeName>
        <fullName evidence="11">Type 2 isopentenyl diphosphate isomerase</fullName>
        <shortName evidence="11">IDI-2</shortName>
    </alternativeName>
</protein>
<feature type="binding site" evidence="11">
    <location>
        <position position="152"/>
    </location>
    <ligand>
        <name>substrate</name>
    </ligand>
</feature>
<comment type="similarity">
    <text evidence="11">Belongs to the IPP isomerase type 2 family.</text>
</comment>
<accession>A0ABS2NYI0</accession>
<comment type="function">
    <text evidence="11">Involved in the biosynthesis of isoprenoids. Catalyzes the 1,3-allylic rearrangement of the homoallylic substrate isopentenyl (IPP) to its allylic isomer, dimethylallyl diphosphate (DMAPP).</text>
</comment>
<comment type="caution">
    <text evidence="11">Lacks conserved residue(s) required for the propagation of feature annotation.</text>
</comment>
<feature type="binding site" evidence="11">
    <location>
        <begin position="6"/>
        <end position="7"/>
    </location>
    <ligand>
        <name>substrate</name>
    </ligand>
</feature>
<keyword evidence="14" id="KW-1185">Reference proteome</keyword>
<evidence type="ECO:0000313" key="14">
    <source>
        <dbReference type="Proteomes" id="UP000737402"/>
    </source>
</evidence>
<evidence type="ECO:0000313" key="13">
    <source>
        <dbReference type="EMBL" id="MBM7619568.1"/>
    </source>
</evidence>
<dbReference type="CDD" id="cd02811">
    <property type="entry name" value="IDI-2_FMN"/>
    <property type="match status" value="1"/>
</dbReference>
<dbReference type="PIRSF" id="PIRSF003314">
    <property type="entry name" value="IPP_isomerase"/>
    <property type="match status" value="1"/>
</dbReference>
<dbReference type="PANTHER" id="PTHR43665">
    <property type="entry name" value="ISOPENTENYL-DIPHOSPHATE DELTA-ISOMERASE"/>
    <property type="match status" value="1"/>
</dbReference>
<comment type="cofactor">
    <cofactor evidence="1 11">
        <name>FMN</name>
        <dbReference type="ChEBI" id="CHEBI:58210"/>
    </cofactor>
</comment>
<keyword evidence="6 11" id="KW-0460">Magnesium</keyword>
<evidence type="ECO:0000256" key="6">
    <source>
        <dbReference type="ARBA" id="ARBA00022842"/>
    </source>
</evidence>
<dbReference type="RefSeq" id="WP_204414644.1">
    <property type="nucleotide sequence ID" value="NZ_JAFBED010000002.1"/>
</dbReference>
<evidence type="ECO:0000256" key="5">
    <source>
        <dbReference type="ARBA" id="ARBA00022723"/>
    </source>
</evidence>
<feature type="binding site" evidence="11">
    <location>
        <position position="184"/>
    </location>
    <ligand>
        <name>FMN</name>
        <dbReference type="ChEBI" id="CHEBI:58210"/>
    </ligand>
</feature>
<comment type="subunit">
    <text evidence="10 11">Homooctamer. Dimer of tetramers.</text>
</comment>
<feature type="binding site" evidence="11">
    <location>
        <position position="93"/>
    </location>
    <ligand>
        <name>FMN</name>
        <dbReference type="ChEBI" id="CHEBI:58210"/>
    </ligand>
</feature>
<feature type="binding site" evidence="11">
    <location>
        <position position="122"/>
    </location>
    <ligand>
        <name>FMN</name>
        <dbReference type="ChEBI" id="CHEBI:58210"/>
    </ligand>
</feature>
<dbReference type="EC" id="5.3.3.2" evidence="11"/>
<evidence type="ECO:0000259" key="12">
    <source>
        <dbReference type="Pfam" id="PF01070"/>
    </source>
</evidence>
<name>A0ABS2NYI0_9BACI</name>
<proteinExistence type="inferred from homology"/>
<comment type="catalytic activity">
    <reaction evidence="11">
        <text>isopentenyl diphosphate = dimethylallyl diphosphate</text>
        <dbReference type="Rhea" id="RHEA:23284"/>
        <dbReference type="ChEBI" id="CHEBI:57623"/>
        <dbReference type="ChEBI" id="CHEBI:128769"/>
        <dbReference type="EC" id="5.3.3.2"/>
    </reaction>
</comment>
<keyword evidence="8 11" id="KW-0414">Isoprene biosynthesis</keyword>
<evidence type="ECO:0000256" key="9">
    <source>
        <dbReference type="ARBA" id="ARBA00023235"/>
    </source>
</evidence>
<organism evidence="13 14">
    <name type="scientific">Sutcliffiella tianshenii</name>
    <dbReference type="NCBI Taxonomy" id="1463404"/>
    <lineage>
        <taxon>Bacteria</taxon>
        <taxon>Bacillati</taxon>
        <taxon>Bacillota</taxon>
        <taxon>Bacilli</taxon>
        <taxon>Bacillales</taxon>
        <taxon>Bacillaceae</taxon>
        <taxon>Sutcliffiella</taxon>
    </lineage>
</organism>
<evidence type="ECO:0000256" key="8">
    <source>
        <dbReference type="ARBA" id="ARBA00023229"/>
    </source>
</evidence>
<feature type="binding site" evidence="11">
    <location>
        <begin position="280"/>
        <end position="281"/>
    </location>
    <ligand>
        <name>FMN</name>
        <dbReference type="ChEBI" id="CHEBI:58210"/>
    </ligand>
</feature>
<keyword evidence="4 11" id="KW-0288">FMN</keyword>
<evidence type="ECO:0000256" key="1">
    <source>
        <dbReference type="ARBA" id="ARBA00001917"/>
    </source>
</evidence>
<sequence length="349" mass="37801">MSRAKRKMDHIKHALSTGQLRQHGFEDVMFVHQSLPNSSVSSVQLNTKIGELALSSPIFINAMTGGGGMETLTINKGLAAVARECKLALAVGSQMSAIKDRNERETYEIVRKENPDGVIFANLGSEASVDQARQAVDMLDADALQIHLNVIQELVMPEGDRDFTGALKRVEKIASSIDVPIIVKETGFGMSREAARQLVDAGVSIIDVGGFGGTNFSKIENERRDYRLSYFDDWGISTASSIAEVNCFVPEATIIGSGGIQSPLDIAKSMALGASAVGIAGYFLRVFLEEGHDGLCNLIAQVHDDLKMVMTAVGASSIEDLQRVPLVLRGETFHWLTQRGLDTSIYSNR</sequence>
<dbReference type="InterPro" id="IPR013785">
    <property type="entry name" value="Aldolase_TIM"/>
</dbReference>
<dbReference type="SMART" id="SM01240">
    <property type="entry name" value="IMPDH"/>
    <property type="match status" value="1"/>
</dbReference>
<evidence type="ECO:0000256" key="3">
    <source>
        <dbReference type="ARBA" id="ARBA00022630"/>
    </source>
</evidence>
<dbReference type="Gene3D" id="3.20.20.70">
    <property type="entry name" value="Aldolase class I"/>
    <property type="match status" value="1"/>
</dbReference>
<evidence type="ECO:0000256" key="7">
    <source>
        <dbReference type="ARBA" id="ARBA00022857"/>
    </source>
</evidence>
<feature type="binding site" evidence="11">
    <location>
        <begin position="62"/>
        <end position="64"/>
    </location>
    <ligand>
        <name>FMN</name>
        <dbReference type="ChEBI" id="CHEBI:58210"/>
    </ligand>
</feature>
<dbReference type="SUPFAM" id="SSF51395">
    <property type="entry name" value="FMN-linked oxidoreductases"/>
    <property type="match status" value="1"/>
</dbReference>
<keyword evidence="5 11" id="KW-0479">Metal-binding</keyword>
<dbReference type="Pfam" id="PF01070">
    <property type="entry name" value="FMN_dh"/>
    <property type="match status" value="1"/>
</dbReference>
<dbReference type="Proteomes" id="UP000737402">
    <property type="component" value="Unassembled WGS sequence"/>
</dbReference>
<evidence type="ECO:0000256" key="11">
    <source>
        <dbReference type="HAMAP-Rule" id="MF_00354"/>
    </source>
</evidence>
<dbReference type="InterPro" id="IPR000262">
    <property type="entry name" value="FMN-dep_DH"/>
</dbReference>
<comment type="caution">
    <text evidence="13">The sequence shown here is derived from an EMBL/GenBank/DDBJ whole genome shotgun (WGS) entry which is preliminary data.</text>
</comment>
<evidence type="ECO:0000256" key="4">
    <source>
        <dbReference type="ARBA" id="ARBA00022643"/>
    </source>
</evidence>
<feature type="domain" description="FMN-dependent dehydrogenase" evidence="12">
    <location>
        <begin position="166"/>
        <end position="323"/>
    </location>
</feature>
<keyword evidence="2 11" id="KW-0963">Cytoplasm</keyword>
<dbReference type="InterPro" id="IPR011179">
    <property type="entry name" value="IPdP_isomerase"/>
</dbReference>